<evidence type="ECO:0000313" key="1">
    <source>
        <dbReference type="EMBL" id="EFX72423.1"/>
    </source>
</evidence>
<gene>
    <name evidence="1" type="ORF">DAPPUDRAFT_254476</name>
</gene>
<dbReference type="Gene3D" id="3.60.10.10">
    <property type="entry name" value="Endonuclease/exonuclease/phosphatase"/>
    <property type="match status" value="1"/>
</dbReference>
<dbReference type="InterPro" id="IPR036691">
    <property type="entry name" value="Endo/exonu/phosph_ase_sf"/>
</dbReference>
<dbReference type="PhylomeDB" id="E9H758"/>
<dbReference type="KEGG" id="dpx:DAPPUDRAFT_254476"/>
<name>E9H758_DAPPU</name>
<sequence length="99" mass="10747">MPVVHHNIIKASSPLKCFQINLRHSRSAELNLAQLIIDLDIDVVFIQEPFAKVSSLSSSIELNFIPPGYVSFHSLSSEHAFGSAIIIKASLNASLCTSA</sequence>
<keyword evidence="2" id="KW-1185">Reference proteome</keyword>
<protein>
    <recommendedName>
        <fullName evidence="3">Endonuclease/exonuclease/phosphatase domain-containing protein</fullName>
    </recommendedName>
</protein>
<dbReference type="SUPFAM" id="SSF56219">
    <property type="entry name" value="DNase I-like"/>
    <property type="match status" value="1"/>
</dbReference>
<evidence type="ECO:0008006" key="3">
    <source>
        <dbReference type="Google" id="ProtNLM"/>
    </source>
</evidence>
<dbReference type="HOGENOM" id="CLU_2322732_0_0_1"/>
<proteinExistence type="predicted"/>
<organism evidence="1 2">
    <name type="scientific">Daphnia pulex</name>
    <name type="common">Water flea</name>
    <dbReference type="NCBI Taxonomy" id="6669"/>
    <lineage>
        <taxon>Eukaryota</taxon>
        <taxon>Metazoa</taxon>
        <taxon>Ecdysozoa</taxon>
        <taxon>Arthropoda</taxon>
        <taxon>Crustacea</taxon>
        <taxon>Branchiopoda</taxon>
        <taxon>Diplostraca</taxon>
        <taxon>Cladocera</taxon>
        <taxon>Anomopoda</taxon>
        <taxon>Daphniidae</taxon>
        <taxon>Daphnia</taxon>
    </lineage>
</organism>
<evidence type="ECO:0000313" key="2">
    <source>
        <dbReference type="Proteomes" id="UP000000305"/>
    </source>
</evidence>
<reference evidence="1 2" key="1">
    <citation type="journal article" date="2011" name="Science">
        <title>The ecoresponsive genome of Daphnia pulex.</title>
        <authorList>
            <person name="Colbourne J.K."/>
            <person name="Pfrender M.E."/>
            <person name="Gilbert D."/>
            <person name="Thomas W.K."/>
            <person name="Tucker A."/>
            <person name="Oakley T.H."/>
            <person name="Tokishita S."/>
            <person name="Aerts A."/>
            <person name="Arnold G.J."/>
            <person name="Basu M.K."/>
            <person name="Bauer D.J."/>
            <person name="Caceres C.E."/>
            <person name="Carmel L."/>
            <person name="Casola C."/>
            <person name="Choi J.H."/>
            <person name="Detter J.C."/>
            <person name="Dong Q."/>
            <person name="Dusheyko S."/>
            <person name="Eads B.D."/>
            <person name="Frohlich T."/>
            <person name="Geiler-Samerotte K.A."/>
            <person name="Gerlach D."/>
            <person name="Hatcher P."/>
            <person name="Jogdeo S."/>
            <person name="Krijgsveld J."/>
            <person name="Kriventseva E.V."/>
            <person name="Kultz D."/>
            <person name="Laforsch C."/>
            <person name="Lindquist E."/>
            <person name="Lopez J."/>
            <person name="Manak J.R."/>
            <person name="Muller J."/>
            <person name="Pangilinan J."/>
            <person name="Patwardhan R.P."/>
            <person name="Pitluck S."/>
            <person name="Pritham E.J."/>
            <person name="Rechtsteiner A."/>
            <person name="Rho M."/>
            <person name="Rogozin I.B."/>
            <person name="Sakarya O."/>
            <person name="Salamov A."/>
            <person name="Schaack S."/>
            <person name="Shapiro H."/>
            <person name="Shiga Y."/>
            <person name="Skalitzky C."/>
            <person name="Smith Z."/>
            <person name="Souvorov A."/>
            <person name="Sung W."/>
            <person name="Tang Z."/>
            <person name="Tsuchiya D."/>
            <person name="Tu H."/>
            <person name="Vos H."/>
            <person name="Wang M."/>
            <person name="Wolf Y.I."/>
            <person name="Yamagata H."/>
            <person name="Yamada T."/>
            <person name="Ye Y."/>
            <person name="Shaw J.R."/>
            <person name="Andrews J."/>
            <person name="Crease T.J."/>
            <person name="Tang H."/>
            <person name="Lucas S.M."/>
            <person name="Robertson H.M."/>
            <person name="Bork P."/>
            <person name="Koonin E.V."/>
            <person name="Zdobnov E.M."/>
            <person name="Grigoriev I.V."/>
            <person name="Lynch M."/>
            <person name="Boore J.L."/>
        </authorList>
    </citation>
    <scope>NUCLEOTIDE SEQUENCE [LARGE SCALE GENOMIC DNA]</scope>
</reference>
<dbReference type="InParanoid" id="E9H758"/>
<accession>E9H758</accession>
<dbReference type="Proteomes" id="UP000000305">
    <property type="component" value="Unassembled WGS sequence"/>
</dbReference>
<dbReference type="AlphaFoldDB" id="E9H758"/>
<dbReference type="EMBL" id="GL732600">
    <property type="protein sequence ID" value="EFX72423.1"/>
    <property type="molecule type" value="Genomic_DNA"/>
</dbReference>